<reference evidence="4" key="1">
    <citation type="journal article" date="2019" name="Int. J. Syst. Evol. Microbiol.">
        <title>The Global Catalogue of Microorganisms (GCM) 10K type strain sequencing project: providing services to taxonomists for standard genome sequencing and annotation.</title>
        <authorList>
            <consortium name="The Broad Institute Genomics Platform"/>
            <consortium name="The Broad Institute Genome Sequencing Center for Infectious Disease"/>
            <person name="Wu L."/>
            <person name="Ma J."/>
        </authorList>
    </citation>
    <scope>NUCLEOTIDE SEQUENCE [LARGE SCALE GENOMIC DNA]</scope>
    <source>
        <strain evidence="4">JCM 17106</strain>
    </source>
</reference>
<feature type="domain" description="Response regulatory" evidence="2">
    <location>
        <begin position="4"/>
        <end position="133"/>
    </location>
</feature>
<dbReference type="Proteomes" id="UP001500459">
    <property type="component" value="Unassembled WGS sequence"/>
</dbReference>
<comment type="caution">
    <text evidence="3">The sequence shown here is derived from an EMBL/GenBank/DDBJ whole genome shotgun (WGS) entry which is preliminary data.</text>
</comment>
<evidence type="ECO:0000313" key="4">
    <source>
        <dbReference type="Proteomes" id="UP001500459"/>
    </source>
</evidence>
<dbReference type="InterPro" id="IPR011006">
    <property type="entry name" value="CheY-like_superfamily"/>
</dbReference>
<feature type="modified residue" description="4-aspartylphosphate" evidence="1">
    <location>
        <position position="60"/>
    </location>
</feature>
<evidence type="ECO:0000313" key="3">
    <source>
        <dbReference type="EMBL" id="GAA3520474.1"/>
    </source>
</evidence>
<proteinExistence type="predicted"/>
<dbReference type="EMBL" id="BAABCW010000023">
    <property type="protein sequence ID" value="GAA3520474.1"/>
    <property type="molecule type" value="Genomic_DNA"/>
</dbReference>
<dbReference type="Gene3D" id="3.40.50.2300">
    <property type="match status" value="1"/>
</dbReference>
<dbReference type="PROSITE" id="PS50110">
    <property type="entry name" value="RESPONSE_REGULATORY"/>
    <property type="match status" value="1"/>
</dbReference>
<name>A0ABP6UWD7_9FLAO</name>
<sequence length="222" mass="25376">MFRKILLAEDLGSISHGIAQILEERSGIKEIQQSQYCDEAYLKFRKAFKDGKPFELLITDLSFKDSHRDRELTSGVELIKAVKEIKEDTKIIMYSMEDRPAKIKSFFADYQINAFVNKGRNGLNELIQSVREVFNDNSYLSPALASSINKNNSFELKDYDVLLLKHLAKGLTQEEIGVYFKKQRISPSSTSSIEKRLNALKFNFKAKNAVHLISMTKDLGLL</sequence>
<dbReference type="InterPro" id="IPR001789">
    <property type="entry name" value="Sig_transdc_resp-reg_receiver"/>
</dbReference>
<keyword evidence="1" id="KW-0597">Phosphoprotein</keyword>
<protein>
    <recommendedName>
        <fullName evidence="2">Response regulatory domain-containing protein</fullName>
    </recommendedName>
</protein>
<evidence type="ECO:0000259" key="2">
    <source>
        <dbReference type="PROSITE" id="PS50110"/>
    </source>
</evidence>
<dbReference type="SUPFAM" id="SSF52172">
    <property type="entry name" value="CheY-like"/>
    <property type="match status" value="1"/>
</dbReference>
<keyword evidence="4" id="KW-1185">Reference proteome</keyword>
<dbReference type="RefSeq" id="WP_344930229.1">
    <property type="nucleotide sequence ID" value="NZ_BAABCW010000023.1"/>
</dbReference>
<organism evidence="3 4">
    <name type="scientific">Aquimarina addita</name>
    <dbReference type="NCBI Taxonomy" id="870485"/>
    <lineage>
        <taxon>Bacteria</taxon>
        <taxon>Pseudomonadati</taxon>
        <taxon>Bacteroidota</taxon>
        <taxon>Flavobacteriia</taxon>
        <taxon>Flavobacteriales</taxon>
        <taxon>Flavobacteriaceae</taxon>
        <taxon>Aquimarina</taxon>
    </lineage>
</organism>
<gene>
    <name evidence="3" type="ORF">GCM10022393_38390</name>
</gene>
<accession>A0ABP6UWD7</accession>
<evidence type="ECO:0000256" key="1">
    <source>
        <dbReference type="PROSITE-ProRule" id="PRU00169"/>
    </source>
</evidence>